<evidence type="ECO:0000313" key="2">
    <source>
        <dbReference type="Proteomes" id="UP000054785"/>
    </source>
</evidence>
<proteinExistence type="predicted"/>
<gene>
    <name evidence="1" type="ORF">Lgee_0249</name>
</gene>
<comment type="caution">
    <text evidence="1">The sequence shown here is derived from an EMBL/GenBank/DDBJ whole genome shotgun (WGS) entry which is preliminary data.</text>
</comment>
<organism evidence="1 2">
    <name type="scientific">Legionella geestiana</name>
    <dbReference type="NCBI Taxonomy" id="45065"/>
    <lineage>
        <taxon>Bacteria</taxon>
        <taxon>Pseudomonadati</taxon>
        <taxon>Pseudomonadota</taxon>
        <taxon>Gammaproteobacteria</taxon>
        <taxon>Legionellales</taxon>
        <taxon>Legionellaceae</taxon>
        <taxon>Legionella</taxon>
    </lineage>
</organism>
<dbReference type="PATRIC" id="fig|45065.4.peg.265"/>
<keyword evidence="2" id="KW-1185">Reference proteome</keyword>
<reference evidence="1 2" key="1">
    <citation type="submission" date="2015-11" db="EMBL/GenBank/DDBJ databases">
        <title>Genomic analysis of 38 Legionella species identifies large and diverse effector repertoires.</title>
        <authorList>
            <person name="Burstein D."/>
            <person name="Amaro F."/>
            <person name="Zusman T."/>
            <person name="Lifshitz Z."/>
            <person name="Cohen O."/>
            <person name="Gilbert J.A."/>
            <person name="Pupko T."/>
            <person name="Shuman H.A."/>
            <person name="Segal G."/>
        </authorList>
    </citation>
    <scope>NUCLEOTIDE SEQUENCE [LARGE SCALE GENOMIC DNA]</scope>
    <source>
        <strain evidence="1 2">ATCC 49504</strain>
    </source>
</reference>
<protein>
    <submittedName>
        <fullName evidence="1">Uncharacterized protein</fullName>
    </submittedName>
</protein>
<dbReference type="AlphaFoldDB" id="A0A0W0U8X4"/>
<accession>A0A0W0U8X4</accession>
<dbReference type="Proteomes" id="UP000054785">
    <property type="component" value="Unassembled WGS sequence"/>
</dbReference>
<name>A0A0W0U8X4_9GAMM</name>
<dbReference type="EMBL" id="LNYC01000005">
    <property type="protein sequence ID" value="KTD04219.1"/>
    <property type="molecule type" value="Genomic_DNA"/>
</dbReference>
<sequence>MTNYAKRATKGTQAILWGLASTTFFLTTKPHSVIQRPLVGENWPLPLGAIEAAQAHLSERTKHKMRRAVYGRQRTEEMEAELAQNPIAPNL</sequence>
<dbReference type="RefSeq" id="WP_028387084.1">
    <property type="nucleotide sequence ID" value="NZ_CAAAHN010000001.1"/>
</dbReference>
<evidence type="ECO:0000313" key="1">
    <source>
        <dbReference type="EMBL" id="KTD04219.1"/>
    </source>
</evidence>